<dbReference type="AlphaFoldDB" id="A0A6N2MQP8"/>
<reference evidence="1" key="1">
    <citation type="submission" date="2019-03" db="EMBL/GenBank/DDBJ databases">
        <authorList>
            <person name="Mank J."/>
            <person name="Almeida P."/>
        </authorList>
    </citation>
    <scope>NUCLEOTIDE SEQUENCE</scope>
    <source>
        <strain evidence="1">78183</strain>
    </source>
</reference>
<dbReference type="EMBL" id="CAADRP010001730">
    <property type="protein sequence ID" value="VFU50479.1"/>
    <property type="molecule type" value="Genomic_DNA"/>
</dbReference>
<evidence type="ECO:0000313" key="1">
    <source>
        <dbReference type="EMBL" id="VFU50479.1"/>
    </source>
</evidence>
<protein>
    <submittedName>
        <fullName evidence="1">Uncharacterized protein</fullName>
    </submittedName>
</protein>
<sequence>MASHSIFIAEVIPNSSCWRLVRWLKHWPLVKEVFLTITCGVDRRSGERRSLLIRICGSTFPRTVTLGCSGSISVFRTPETKVSSKLARGKRLRKGTPTF</sequence>
<gene>
    <name evidence="1" type="ORF">SVIM_LOCUS336589</name>
</gene>
<name>A0A6N2MQP8_SALVM</name>
<accession>A0A6N2MQP8</accession>
<organism evidence="1">
    <name type="scientific">Salix viminalis</name>
    <name type="common">Common osier</name>
    <name type="synonym">Basket willow</name>
    <dbReference type="NCBI Taxonomy" id="40686"/>
    <lineage>
        <taxon>Eukaryota</taxon>
        <taxon>Viridiplantae</taxon>
        <taxon>Streptophyta</taxon>
        <taxon>Embryophyta</taxon>
        <taxon>Tracheophyta</taxon>
        <taxon>Spermatophyta</taxon>
        <taxon>Magnoliopsida</taxon>
        <taxon>eudicotyledons</taxon>
        <taxon>Gunneridae</taxon>
        <taxon>Pentapetalae</taxon>
        <taxon>rosids</taxon>
        <taxon>fabids</taxon>
        <taxon>Malpighiales</taxon>
        <taxon>Salicaceae</taxon>
        <taxon>Saliceae</taxon>
        <taxon>Salix</taxon>
    </lineage>
</organism>
<proteinExistence type="predicted"/>